<sequence>MEALLQVGDMLRFFKTLYQHVIEVHLHVTPNKGFENLIHEALVSCSSILEPEGHYPITVQSSVCLKYCCFLISRIHLDLIVTRVGIHETQHLMPRSGID</sequence>
<keyword evidence="2" id="KW-1185">Reference proteome</keyword>
<protein>
    <submittedName>
        <fullName evidence="1">Uncharacterized protein</fullName>
    </submittedName>
</protein>
<organism evidence="1 2">
    <name type="scientific">Dendrobium catenatum</name>
    <dbReference type="NCBI Taxonomy" id="906689"/>
    <lineage>
        <taxon>Eukaryota</taxon>
        <taxon>Viridiplantae</taxon>
        <taxon>Streptophyta</taxon>
        <taxon>Embryophyta</taxon>
        <taxon>Tracheophyta</taxon>
        <taxon>Spermatophyta</taxon>
        <taxon>Magnoliopsida</taxon>
        <taxon>Liliopsida</taxon>
        <taxon>Asparagales</taxon>
        <taxon>Orchidaceae</taxon>
        <taxon>Epidendroideae</taxon>
        <taxon>Malaxideae</taxon>
        <taxon>Dendrobiinae</taxon>
        <taxon>Dendrobium</taxon>
    </lineage>
</organism>
<dbReference type="AlphaFoldDB" id="A0A2I0XDE8"/>
<reference evidence="1 2" key="2">
    <citation type="journal article" date="2017" name="Nature">
        <title>The Apostasia genome and the evolution of orchids.</title>
        <authorList>
            <person name="Zhang G.Q."/>
            <person name="Liu K.W."/>
            <person name="Li Z."/>
            <person name="Lohaus R."/>
            <person name="Hsiao Y.Y."/>
            <person name="Niu S.C."/>
            <person name="Wang J.Y."/>
            <person name="Lin Y.C."/>
            <person name="Xu Q."/>
            <person name="Chen L.J."/>
            <person name="Yoshida K."/>
            <person name="Fujiwara S."/>
            <person name="Wang Z.W."/>
            <person name="Zhang Y.Q."/>
            <person name="Mitsuda N."/>
            <person name="Wang M."/>
            <person name="Liu G.H."/>
            <person name="Pecoraro L."/>
            <person name="Huang H.X."/>
            <person name="Xiao X.J."/>
            <person name="Lin M."/>
            <person name="Wu X.Y."/>
            <person name="Wu W.L."/>
            <person name="Chen Y.Y."/>
            <person name="Chang S.B."/>
            <person name="Sakamoto S."/>
            <person name="Ohme-Takagi M."/>
            <person name="Yagi M."/>
            <person name="Zeng S.J."/>
            <person name="Shen C.Y."/>
            <person name="Yeh C.M."/>
            <person name="Luo Y.B."/>
            <person name="Tsai W.C."/>
            <person name="Van de Peer Y."/>
            <person name="Liu Z.J."/>
        </authorList>
    </citation>
    <scope>NUCLEOTIDE SEQUENCE [LARGE SCALE GENOMIC DNA]</scope>
    <source>
        <tissue evidence="1">The whole plant</tissue>
    </source>
</reference>
<accession>A0A2I0XDE8</accession>
<evidence type="ECO:0000313" key="1">
    <source>
        <dbReference type="EMBL" id="PKU85929.1"/>
    </source>
</evidence>
<name>A0A2I0XDE8_9ASPA</name>
<gene>
    <name evidence="1" type="ORF">MA16_Dca001760</name>
</gene>
<dbReference type="EMBL" id="KZ501954">
    <property type="protein sequence ID" value="PKU85929.1"/>
    <property type="molecule type" value="Genomic_DNA"/>
</dbReference>
<reference evidence="1 2" key="1">
    <citation type="journal article" date="2016" name="Sci. Rep.">
        <title>The Dendrobium catenatum Lindl. genome sequence provides insights into polysaccharide synthase, floral development and adaptive evolution.</title>
        <authorList>
            <person name="Zhang G.Q."/>
            <person name="Xu Q."/>
            <person name="Bian C."/>
            <person name="Tsai W.C."/>
            <person name="Yeh C.M."/>
            <person name="Liu K.W."/>
            <person name="Yoshida K."/>
            <person name="Zhang L.S."/>
            <person name="Chang S.B."/>
            <person name="Chen F."/>
            <person name="Shi Y."/>
            <person name="Su Y.Y."/>
            <person name="Zhang Y.Q."/>
            <person name="Chen L.J."/>
            <person name="Yin Y."/>
            <person name="Lin M."/>
            <person name="Huang H."/>
            <person name="Deng H."/>
            <person name="Wang Z.W."/>
            <person name="Zhu S.L."/>
            <person name="Zhao X."/>
            <person name="Deng C."/>
            <person name="Niu S.C."/>
            <person name="Huang J."/>
            <person name="Wang M."/>
            <person name="Liu G.H."/>
            <person name="Yang H.J."/>
            <person name="Xiao X.J."/>
            <person name="Hsiao Y.Y."/>
            <person name="Wu W.L."/>
            <person name="Chen Y.Y."/>
            <person name="Mitsuda N."/>
            <person name="Ohme-Takagi M."/>
            <person name="Luo Y.B."/>
            <person name="Van de Peer Y."/>
            <person name="Liu Z.J."/>
        </authorList>
    </citation>
    <scope>NUCLEOTIDE SEQUENCE [LARGE SCALE GENOMIC DNA]</scope>
    <source>
        <tissue evidence="1">The whole plant</tissue>
    </source>
</reference>
<dbReference type="Proteomes" id="UP000233837">
    <property type="component" value="Unassembled WGS sequence"/>
</dbReference>
<evidence type="ECO:0000313" key="2">
    <source>
        <dbReference type="Proteomes" id="UP000233837"/>
    </source>
</evidence>
<proteinExistence type="predicted"/>